<dbReference type="GO" id="GO:0007169">
    <property type="term" value="P:cell surface receptor protein tyrosine kinase signaling pathway"/>
    <property type="evidence" value="ECO:0007669"/>
    <property type="project" value="TreeGrafter"/>
</dbReference>
<reference evidence="4 6" key="2">
    <citation type="journal article" date="2013" name="Nature">
        <title>Insights into bilaterian evolution from three spiralian genomes.</title>
        <authorList>
            <person name="Simakov O."/>
            <person name="Marletaz F."/>
            <person name="Cho S.J."/>
            <person name="Edsinger-Gonzales E."/>
            <person name="Havlak P."/>
            <person name="Hellsten U."/>
            <person name="Kuo D.H."/>
            <person name="Larsson T."/>
            <person name="Lv J."/>
            <person name="Arendt D."/>
            <person name="Savage R."/>
            <person name="Osoegawa K."/>
            <person name="de Jong P."/>
            <person name="Grimwood J."/>
            <person name="Chapman J.A."/>
            <person name="Shapiro H."/>
            <person name="Aerts A."/>
            <person name="Otillar R.P."/>
            <person name="Terry A.Y."/>
            <person name="Boore J.L."/>
            <person name="Grigoriev I.V."/>
            <person name="Lindberg D.R."/>
            <person name="Seaver E.C."/>
            <person name="Weisblat D.A."/>
            <person name="Putnam N.H."/>
            <person name="Rokhsar D.S."/>
        </authorList>
    </citation>
    <scope>NUCLEOTIDE SEQUENCE</scope>
    <source>
        <strain evidence="4 6">I ESC-2004</strain>
    </source>
</reference>
<dbReference type="EMBL" id="KB296055">
    <property type="protein sequence ID" value="ELU12321.1"/>
    <property type="molecule type" value="Genomic_DNA"/>
</dbReference>
<proteinExistence type="predicted"/>
<keyword evidence="2" id="KW-0547">Nucleotide-binding</keyword>
<keyword evidence="6" id="KW-1185">Reference proteome</keyword>
<dbReference type="InterPro" id="IPR001245">
    <property type="entry name" value="Ser-Thr/Tyr_kinase_cat_dom"/>
</dbReference>
<dbReference type="InterPro" id="IPR020635">
    <property type="entry name" value="Tyr_kinase_cat_dom"/>
</dbReference>
<dbReference type="InterPro" id="IPR000719">
    <property type="entry name" value="Prot_kinase_dom"/>
</dbReference>
<dbReference type="HOGENOM" id="CLU_1954153_0_0_1"/>
<evidence type="ECO:0000259" key="3">
    <source>
        <dbReference type="PROSITE" id="PS50011"/>
    </source>
</evidence>
<dbReference type="GO" id="GO:0043235">
    <property type="term" value="C:receptor complex"/>
    <property type="evidence" value="ECO:0007669"/>
    <property type="project" value="TreeGrafter"/>
</dbReference>
<dbReference type="Gene3D" id="3.30.200.20">
    <property type="entry name" value="Phosphorylase Kinase, domain 1"/>
    <property type="match status" value="1"/>
</dbReference>
<dbReference type="GO" id="GO:0016477">
    <property type="term" value="P:cell migration"/>
    <property type="evidence" value="ECO:0007669"/>
    <property type="project" value="TreeGrafter"/>
</dbReference>
<protein>
    <recommendedName>
        <fullName evidence="3">Protein kinase domain-containing protein</fullName>
    </recommendedName>
</protein>
<name>R7V7G6_CAPTE</name>
<feature type="non-terminal residue" evidence="4">
    <location>
        <position position="1"/>
    </location>
</feature>
<organism evidence="4">
    <name type="scientific">Capitella teleta</name>
    <name type="common">Polychaete worm</name>
    <dbReference type="NCBI Taxonomy" id="283909"/>
    <lineage>
        <taxon>Eukaryota</taxon>
        <taxon>Metazoa</taxon>
        <taxon>Spiralia</taxon>
        <taxon>Lophotrochozoa</taxon>
        <taxon>Annelida</taxon>
        <taxon>Polychaeta</taxon>
        <taxon>Sedentaria</taxon>
        <taxon>Scolecida</taxon>
        <taxon>Capitellidae</taxon>
        <taxon>Capitella</taxon>
    </lineage>
</organism>
<dbReference type="Pfam" id="PF07714">
    <property type="entry name" value="PK_Tyr_Ser-Thr"/>
    <property type="match status" value="1"/>
</dbReference>
<dbReference type="PROSITE" id="PS00107">
    <property type="entry name" value="PROTEIN_KINASE_ATP"/>
    <property type="match status" value="1"/>
</dbReference>
<dbReference type="EMBL" id="AMQN01005441">
    <property type="status" value="NOT_ANNOTATED_CDS"/>
    <property type="molecule type" value="Genomic_DNA"/>
</dbReference>
<evidence type="ECO:0000313" key="6">
    <source>
        <dbReference type="Proteomes" id="UP000014760"/>
    </source>
</evidence>
<dbReference type="OrthoDB" id="6260047at2759"/>
<keyword evidence="2" id="KW-0067">ATP-binding</keyword>
<dbReference type="AlphaFoldDB" id="R7V7G6"/>
<feature type="domain" description="Protein kinase" evidence="3">
    <location>
        <begin position="9"/>
        <end position="129"/>
    </location>
</feature>
<dbReference type="GO" id="GO:0005886">
    <property type="term" value="C:plasma membrane"/>
    <property type="evidence" value="ECO:0007669"/>
    <property type="project" value="TreeGrafter"/>
</dbReference>
<dbReference type="GO" id="GO:0007399">
    <property type="term" value="P:nervous system development"/>
    <property type="evidence" value="ECO:0007669"/>
    <property type="project" value="TreeGrafter"/>
</dbReference>
<dbReference type="InterPro" id="IPR011009">
    <property type="entry name" value="Kinase-like_dom_sf"/>
</dbReference>
<dbReference type="PANTHER" id="PTHR24416:SF564">
    <property type="entry name" value="MACROPHAGE-STIMULATING PROTEIN RECEPTOR"/>
    <property type="match status" value="1"/>
</dbReference>
<dbReference type="GO" id="GO:0005524">
    <property type="term" value="F:ATP binding"/>
    <property type="evidence" value="ECO:0007669"/>
    <property type="project" value="UniProtKB-UniRule"/>
</dbReference>
<evidence type="ECO:0000313" key="4">
    <source>
        <dbReference type="EMBL" id="ELU12321.1"/>
    </source>
</evidence>
<reference evidence="5" key="3">
    <citation type="submission" date="2015-06" db="UniProtKB">
        <authorList>
            <consortium name="EnsemblMetazoa"/>
        </authorList>
    </citation>
    <scope>IDENTIFICATION</scope>
</reference>
<feature type="non-terminal residue" evidence="4">
    <location>
        <position position="129"/>
    </location>
</feature>
<dbReference type="PROSITE" id="PS50011">
    <property type="entry name" value="PROTEIN_KINASE_DOM"/>
    <property type="match status" value="1"/>
</dbReference>
<evidence type="ECO:0000256" key="1">
    <source>
        <dbReference type="ARBA" id="ARBA00004167"/>
    </source>
</evidence>
<sequence length="129" mass="14626">DLLIQRDRLLLLEVIGQGHFGCVYRGFLRAQNGKEEVEVAVKTLKTLTGYSYDARKFLNEALTMQEFDHPHILRLIGITLDKENLPLVILPFMKHGDLLSYIRDEGNSPTVKDLMEFSISIASGMAYLS</sequence>
<feature type="binding site" evidence="2">
    <location>
        <position position="42"/>
    </location>
    <ligand>
        <name>ATP</name>
        <dbReference type="ChEBI" id="CHEBI:30616"/>
    </ligand>
</feature>
<dbReference type="PANTHER" id="PTHR24416">
    <property type="entry name" value="TYROSINE-PROTEIN KINASE RECEPTOR"/>
    <property type="match status" value="1"/>
</dbReference>
<evidence type="ECO:0000256" key="2">
    <source>
        <dbReference type="PROSITE-ProRule" id="PRU10141"/>
    </source>
</evidence>
<dbReference type="STRING" id="283909.R7V7G6"/>
<dbReference type="GO" id="GO:0004714">
    <property type="term" value="F:transmembrane receptor protein tyrosine kinase activity"/>
    <property type="evidence" value="ECO:0007669"/>
    <property type="project" value="TreeGrafter"/>
</dbReference>
<dbReference type="SMART" id="SM00219">
    <property type="entry name" value="TyrKc"/>
    <property type="match status" value="1"/>
</dbReference>
<evidence type="ECO:0000313" key="5">
    <source>
        <dbReference type="EnsemblMetazoa" id="CapteP48374"/>
    </source>
</evidence>
<accession>R7V7G6</accession>
<reference evidence="6" key="1">
    <citation type="submission" date="2012-12" db="EMBL/GenBank/DDBJ databases">
        <authorList>
            <person name="Hellsten U."/>
            <person name="Grimwood J."/>
            <person name="Chapman J.A."/>
            <person name="Shapiro H."/>
            <person name="Aerts A."/>
            <person name="Otillar R.P."/>
            <person name="Terry A.Y."/>
            <person name="Boore J.L."/>
            <person name="Simakov O."/>
            <person name="Marletaz F."/>
            <person name="Cho S.-J."/>
            <person name="Edsinger-Gonzales E."/>
            <person name="Havlak P."/>
            <person name="Kuo D.-H."/>
            <person name="Larsson T."/>
            <person name="Lv J."/>
            <person name="Arendt D."/>
            <person name="Savage R."/>
            <person name="Osoegawa K."/>
            <person name="de Jong P."/>
            <person name="Lindberg D.R."/>
            <person name="Seaver E.C."/>
            <person name="Weisblat D.A."/>
            <person name="Putnam N.H."/>
            <person name="Grigoriev I.V."/>
            <person name="Rokhsar D.S."/>
        </authorList>
    </citation>
    <scope>NUCLEOTIDE SEQUENCE</scope>
    <source>
        <strain evidence="6">I ESC-2004</strain>
    </source>
</reference>
<comment type="subcellular location">
    <subcellularLocation>
        <location evidence="1">Membrane</location>
        <topology evidence="1">Single-pass membrane protein</topology>
    </subcellularLocation>
</comment>
<dbReference type="OMA" id="YCKSHSE"/>
<dbReference type="InterPro" id="IPR050122">
    <property type="entry name" value="RTK"/>
</dbReference>
<dbReference type="Proteomes" id="UP000014760">
    <property type="component" value="Unassembled WGS sequence"/>
</dbReference>
<dbReference type="InterPro" id="IPR017441">
    <property type="entry name" value="Protein_kinase_ATP_BS"/>
</dbReference>
<dbReference type="SUPFAM" id="SSF56112">
    <property type="entry name" value="Protein kinase-like (PK-like)"/>
    <property type="match status" value="1"/>
</dbReference>
<dbReference type="EnsemblMetazoa" id="CapteT48374">
    <property type="protein sequence ID" value="CapteP48374"/>
    <property type="gene ID" value="CapteG48374"/>
</dbReference>
<gene>
    <name evidence="4" type="ORF">CAPTEDRAFT_48374</name>
</gene>